<dbReference type="PROSITE" id="PS51257">
    <property type="entry name" value="PROKAR_LIPOPROTEIN"/>
    <property type="match status" value="1"/>
</dbReference>
<comment type="similarity">
    <text evidence="6">Belongs to the CmpA/NrtA family.</text>
</comment>
<dbReference type="GO" id="GO:0012505">
    <property type="term" value="C:endomembrane system"/>
    <property type="evidence" value="ECO:0007669"/>
    <property type="project" value="UniProtKB-SubCell"/>
</dbReference>
<dbReference type="Gene3D" id="3.40.190.10">
    <property type="entry name" value="Periplasmic binding protein-like II"/>
    <property type="match status" value="2"/>
</dbReference>
<keyword evidence="5" id="KW-0472">Membrane</keyword>
<keyword evidence="2" id="KW-0813">Transport</keyword>
<evidence type="ECO:0000256" key="5">
    <source>
        <dbReference type="ARBA" id="ARBA00023136"/>
    </source>
</evidence>
<organism evidence="7">
    <name type="scientific">freshwater metagenome</name>
    <dbReference type="NCBI Taxonomy" id="449393"/>
    <lineage>
        <taxon>unclassified sequences</taxon>
        <taxon>metagenomes</taxon>
        <taxon>ecological metagenomes</taxon>
    </lineage>
</organism>
<reference evidence="7" key="1">
    <citation type="submission" date="2020-05" db="EMBL/GenBank/DDBJ databases">
        <authorList>
            <person name="Chiriac C."/>
            <person name="Salcher M."/>
            <person name="Ghai R."/>
            <person name="Kavagutti S V."/>
        </authorList>
    </citation>
    <scope>NUCLEOTIDE SEQUENCE</scope>
</reference>
<evidence type="ECO:0000256" key="4">
    <source>
        <dbReference type="ARBA" id="ARBA00022519"/>
    </source>
</evidence>
<gene>
    <name evidence="7" type="ORF">UFOPK1572_01257</name>
</gene>
<keyword evidence="3" id="KW-1003">Cell membrane</keyword>
<sequence>MSTLPNRRNFLKIAGTAGLAVATGSSILAACGDSGSSPATTVDPATLNFGDLRIGYLPITDASPLLVAHANGSLKSEGFTPSSPTLFRSWADLVEAFQANSLDVVHMLMPLAMQLRFGAEIPLKVVAWNHTNGSALTVAESINSVEDLAGQTVAIPFWWSIHNVVLQKILRANNLEPILEGNPSAADRTTKLVVLPPSDMVPALASKSIAGFIVADPFNALAETTGAGKVLRFTGDVWRDHACCVTVVSEDFVTNKPQAAQGLVNALAASQLAIAQDRKTAAQQLSDGKYLPQPLPAIERALTHYGTDEYLQNGAIQNSDWNSDRIGFQPYAFPSYTTELVAALRETRIVGDTAFLANIDDAKAHQELVAEGLAKSAIEKNGGLGKFKLASFERVETIAP</sequence>
<accession>A0A6J6E198</accession>
<dbReference type="InterPro" id="IPR044527">
    <property type="entry name" value="NrtA/CpmA_ABC-bd_dom"/>
</dbReference>
<evidence type="ECO:0000256" key="6">
    <source>
        <dbReference type="ARBA" id="ARBA00024031"/>
    </source>
</evidence>
<name>A0A6J6E198_9ZZZZ</name>
<dbReference type="NCBIfam" id="TIGR01409">
    <property type="entry name" value="TAT_signal_seq"/>
    <property type="match status" value="1"/>
</dbReference>
<evidence type="ECO:0000313" key="7">
    <source>
        <dbReference type="EMBL" id="CAB4568975.1"/>
    </source>
</evidence>
<proteinExistence type="inferred from homology"/>
<dbReference type="PANTHER" id="PTHR30024:SF43">
    <property type="entry name" value="BLL4572 PROTEIN"/>
    <property type="match status" value="1"/>
</dbReference>
<dbReference type="EMBL" id="CAEZTC010000186">
    <property type="protein sequence ID" value="CAB4568975.1"/>
    <property type="molecule type" value="Genomic_DNA"/>
</dbReference>
<dbReference type="InterPro" id="IPR006311">
    <property type="entry name" value="TAT_signal"/>
</dbReference>
<dbReference type="Pfam" id="PF13379">
    <property type="entry name" value="NMT1_2"/>
    <property type="match status" value="1"/>
</dbReference>
<dbReference type="AlphaFoldDB" id="A0A6J6E198"/>
<evidence type="ECO:0000256" key="1">
    <source>
        <dbReference type="ARBA" id="ARBA00004308"/>
    </source>
</evidence>
<keyword evidence="4" id="KW-0997">Cell inner membrane</keyword>
<comment type="subcellular location">
    <subcellularLocation>
        <location evidence="1">Endomembrane system</location>
    </subcellularLocation>
</comment>
<evidence type="ECO:0000256" key="3">
    <source>
        <dbReference type="ARBA" id="ARBA00022475"/>
    </source>
</evidence>
<dbReference type="CDD" id="cd13553">
    <property type="entry name" value="PBP2_NrtA_CpmA_like"/>
    <property type="match status" value="1"/>
</dbReference>
<dbReference type="InterPro" id="IPR019546">
    <property type="entry name" value="TAT_signal_bac_arc"/>
</dbReference>
<dbReference type="PROSITE" id="PS51318">
    <property type="entry name" value="TAT"/>
    <property type="match status" value="1"/>
</dbReference>
<protein>
    <submittedName>
        <fullName evidence="7">Unannotated protein</fullName>
    </submittedName>
</protein>
<evidence type="ECO:0000256" key="2">
    <source>
        <dbReference type="ARBA" id="ARBA00022448"/>
    </source>
</evidence>
<dbReference type="PANTHER" id="PTHR30024">
    <property type="entry name" value="ALIPHATIC SULFONATES-BINDING PROTEIN-RELATED"/>
    <property type="match status" value="1"/>
</dbReference>
<dbReference type="SUPFAM" id="SSF53850">
    <property type="entry name" value="Periplasmic binding protein-like II"/>
    <property type="match status" value="1"/>
</dbReference>